<evidence type="ECO:0000256" key="7">
    <source>
        <dbReference type="HAMAP-Rule" id="MF_02065"/>
    </source>
</evidence>
<dbReference type="EC" id="4.2.2.29" evidence="7"/>
<gene>
    <name evidence="7" type="primary">mltG</name>
    <name evidence="8" type="ORF">SAMN05444336_101783</name>
</gene>
<proteinExistence type="inferred from homology"/>
<dbReference type="GO" id="GO:0008932">
    <property type="term" value="F:lytic endotransglycosylase activity"/>
    <property type="evidence" value="ECO:0007669"/>
    <property type="project" value="UniProtKB-UniRule"/>
</dbReference>
<dbReference type="Gene3D" id="3.30.1490.480">
    <property type="entry name" value="Endolytic murein transglycosylase"/>
    <property type="match status" value="1"/>
</dbReference>
<dbReference type="CDD" id="cd08010">
    <property type="entry name" value="MltG_like"/>
    <property type="match status" value="1"/>
</dbReference>
<dbReference type="GO" id="GO:0071555">
    <property type="term" value="P:cell wall organization"/>
    <property type="evidence" value="ECO:0007669"/>
    <property type="project" value="UniProtKB-KW"/>
</dbReference>
<reference evidence="8 9" key="1">
    <citation type="submission" date="2016-10" db="EMBL/GenBank/DDBJ databases">
        <authorList>
            <person name="de Groot N.N."/>
        </authorList>
    </citation>
    <scope>NUCLEOTIDE SEQUENCE [LARGE SCALE GENOMIC DNA]</scope>
    <source>
        <strain evidence="8 9">DSM 17890</strain>
    </source>
</reference>
<keyword evidence="3 7" id="KW-1133">Transmembrane helix</keyword>
<dbReference type="OrthoDB" id="9814591at2"/>
<dbReference type="NCBIfam" id="TIGR00247">
    <property type="entry name" value="endolytic transglycosylase MltG"/>
    <property type="match status" value="1"/>
</dbReference>
<dbReference type="RefSeq" id="WP_092679787.1">
    <property type="nucleotide sequence ID" value="NZ_FNMZ01000001.1"/>
</dbReference>
<organism evidence="8 9">
    <name type="scientific">Albimonas donghaensis</name>
    <dbReference type="NCBI Taxonomy" id="356660"/>
    <lineage>
        <taxon>Bacteria</taxon>
        <taxon>Pseudomonadati</taxon>
        <taxon>Pseudomonadota</taxon>
        <taxon>Alphaproteobacteria</taxon>
        <taxon>Rhodobacterales</taxon>
        <taxon>Paracoccaceae</taxon>
        <taxon>Albimonas</taxon>
    </lineage>
</organism>
<keyword evidence="7" id="KW-0997">Cell inner membrane</keyword>
<name>A0A1H2SUR9_9RHOB</name>
<dbReference type="Pfam" id="PF02618">
    <property type="entry name" value="YceG"/>
    <property type="match status" value="1"/>
</dbReference>
<evidence type="ECO:0000256" key="3">
    <source>
        <dbReference type="ARBA" id="ARBA00022989"/>
    </source>
</evidence>
<dbReference type="GO" id="GO:0005886">
    <property type="term" value="C:plasma membrane"/>
    <property type="evidence" value="ECO:0007669"/>
    <property type="project" value="UniProtKB-UniRule"/>
</dbReference>
<accession>A0A1H2SUR9</accession>
<dbReference type="EMBL" id="FNMZ01000001">
    <property type="protein sequence ID" value="SDW35328.1"/>
    <property type="molecule type" value="Genomic_DNA"/>
</dbReference>
<keyword evidence="5 7" id="KW-0456">Lyase</keyword>
<evidence type="ECO:0000256" key="4">
    <source>
        <dbReference type="ARBA" id="ARBA00023136"/>
    </source>
</evidence>
<keyword evidence="2 7" id="KW-0812">Transmembrane</keyword>
<comment type="function">
    <text evidence="7">Functions as a peptidoglycan terminase that cleaves nascent peptidoglycan strands endolytically to terminate their elongation.</text>
</comment>
<dbReference type="PANTHER" id="PTHR30518">
    <property type="entry name" value="ENDOLYTIC MUREIN TRANSGLYCOSYLASE"/>
    <property type="match status" value="1"/>
</dbReference>
<keyword evidence="9" id="KW-1185">Reference proteome</keyword>
<dbReference type="Gene3D" id="3.30.160.60">
    <property type="entry name" value="Classic Zinc Finger"/>
    <property type="match status" value="1"/>
</dbReference>
<keyword evidence="1 7" id="KW-1003">Cell membrane</keyword>
<comment type="similarity">
    <text evidence="7">Belongs to the transglycosylase MltG family.</text>
</comment>
<evidence type="ECO:0000256" key="1">
    <source>
        <dbReference type="ARBA" id="ARBA00022475"/>
    </source>
</evidence>
<evidence type="ECO:0000256" key="5">
    <source>
        <dbReference type="ARBA" id="ARBA00023239"/>
    </source>
</evidence>
<protein>
    <recommendedName>
        <fullName evidence="7">Endolytic murein transglycosylase</fullName>
        <ecNumber evidence="7">4.2.2.29</ecNumber>
    </recommendedName>
    <alternativeName>
        <fullName evidence="7">Peptidoglycan lytic transglycosylase</fullName>
    </alternativeName>
    <alternativeName>
        <fullName evidence="7">Peptidoglycan polymerization terminase</fullName>
    </alternativeName>
</protein>
<feature type="site" description="Important for catalytic activity" evidence="7">
    <location>
        <position position="206"/>
    </location>
</feature>
<evidence type="ECO:0000256" key="2">
    <source>
        <dbReference type="ARBA" id="ARBA00022692"/>
    </source>
</evidence>
<dbReference type="AlphaFoldDB" id="A0A1H2SUR9"/>
<comment type="catalytic activity">
    <reaction evidence="7">
        <text>a peptidoglycan chain = a peptidoglycan chain with N-acetyl-1,6-anhydromuramyl-[peptide] at the reducing end + a peptidoglycan chain with N-acetylglucosamine at the non-reducing end.</text>
        <dbReference type="EC" id="4.2.2.29"/>
    </reaction>
</comment>
<dbReference type="GO" id="GO:0009252">
    <property type="term" value="P:peptidoglycan biosynthetic process"/>
    <property type="evidence" value="ECO:0007669"/>
    <property type="project" value="UniProtKB-UniRule"/>
</dbReference>
<evidence type="ECO:0000256" key="6">
    <source>
        <dbReference type="ARBA" id="ARBA00023316"/>
    </source>
</evidence>
<dbReference type="Proteomes" id="UP000199118">
    <property type="component" value="Unassembled WGS sequence"/>
</dbReference>
<dbReference type="STRING" id="356660.SAMN05444336_101783"/>
<evidence type="ECO:0000313" key="8">
    <source>
        <dbReference type="EMBL" id="SDW35328.1"/>
    </source>
</evidence>
<dbReference type="HAMAP" id="MF_02065">
    <property type="entry name" value="MltG"/>
    <property type="match status" value="1"/>
</dbReference>
<dbReference type="InterPro" id="IPR003770">
    <property type="entry name" value="MLTG-like"/>
</dbReference>
<evidence type="ECO:0000313" key="9">
    <source>
        <dbReference type="Proteomes" id="UP000199118"/>
    </source>
</evidence>
<sequence>MRHLAANALTILIVLGIALAGVIAWGVNQYRAEGPLTEPTEISIPRGTSLPRAAEILAEAGAISDPRIFRLGARYSEMQSRIQAGEFEIPAGSSMESVLICLVNQSTCRRVVYQITVVEGSTSWQVVEQLKAMETLTGEIDEIPPEGSLAPETYQANRGDTRAEMIQRMRDAQDAILAEAWENRVEGLPISSPDEALILASIIEKETAVAEERRRVASVFINRLNRGMRLQTDPTVIYGITEGKGVLGRGLTRSELNKRTDWNTYQIDGLPPTPIANPGKAAIEAAVNPLETRDLYFVADGTGGHAFAETLVQHTRNVQRWRRIEAERKQSQ</sequence>
<keyword evidence="4 7" id="KW-0472">Membrane</keyword>
<dbReference type="PANTHER" id="PTHR30518:SF2">
    <property type="entry name" value="ENDOLYTIC MUREIN TRANSGLYCOSYLASE"/>
    <property type="match status" value="1"/>
</dbReference>
<keyword evidence="6 7" id="KW-0961">Cell wall biogenesis/degradation</keyword>